<feature type="non-terminal residue" evidence="2">
    <location>
        <position position="149"/>
    </location>
</feature>
<comment type="caution">
    <text evidence="2">The sequence shown here is derived from an EMBL/GenBank/DDBJ whole genome shotgun (WGS) entry which is preliminary data.</text>
</comment>
<accession>A0AAN8IPA7</accession>
<dbReference type="AlphaFoldDB" id="A0AAN8IPA7"/>
<protein>
    <submittedName>
        <fullName evidence="2">Uncharacterized protein</fullName>
    </submittedName>
</protein>
<evidence type="ECO:0000256" key="1">
    <source>
        <dbReference type="SAM" id="MobiDB-lite"/>
    </source>
</evidence>
<evidence type="ECO:0000313" key="2">
    <source>
        <dbReference type="EMBL" id="KAK5980836.1"/>
    </source>
</evidence>
<name>A0AAN8IPA7_TRICO</name>
<gene>
    <name evidence="2" type="ORF">GCK32_015284</name>
</gene>
<organism evidence="2 3">
    <name type="scientific">Trichostrongylus colubriformis</name>
    <name type="common">Black scour worm</name>
    <dbReference type="NCBI Taxonomy" id="6319"/>
    <lineage>
        <taxon>Eukaryota</taxon>
        <taxon>Metazoa</taxon>
        <taxon>Ecdysozoa</taxon>
        <taxon>Nematoda</taxon>
        <taxon>Chromadorea</taxon>
        <taxon>Rhabditida</taxon>
        <taxon>Rhabditina</taxon>
        <taxon>Rhabditomorpha</taxon>
        <taxon>Strongyloidea</taxon>
        <taxon>Trichostrongylidae</taxon>
        <taxon>Trichostrongylus</taxon>
    </lineage>
</organism>
<dbReference type="Proteomes" id="UP001331761">
    <property type="component" value="Unassembled WGS sequence"/>
</dbReference>
<feature type="non-terminal residue" evidence="2">
    <location>
        <position position="1"/>
    </location>
</feature>
<feature type="compositionally biased region" description="Basic and acidic residues" evidence="1">
    <location>
        <begin position="49"/>
        <end position="58"/>
    </location>
</feature>
<sequence length="149" mass="16520">ILDSYLTLLQQIRKRCRFRSDRVNLIKSDEKVTPTGTSRLSSEGAKSGSADRERDMKPRGPSKKAPLSIPRGSGEKVARIQQIPVDSTGLKRPSKTDTRDSQGTIPSSKRKRISPSLFTETPAATSKPSSLSFFPYWTGQRHMFSKVGP</sequence>
<evidence type="ECO:0000313" key="3">
    <source>
        <dbReference type="Proteomes" id="UP001331761"/>
    </source>
</evidence>
<keyword evidence="3" id="KW-1185">Reference proteome</keyword>
<proteinExistence type="predicted"/>
<feature type="region of interest" description="Disordered" evidence="1">
    <location>
        <begin position="29"/>
        <end position="132"/>
    </location>
</feature>
<dbReference type="EMBL" id="WIXE01006939">
    <property type="protein sequence ID" value="KAK5980836.1"/>
    <property type="molecule type" value="Genomic_DNA"/>
</dbReference>
<feature type="compositionally biased region" description="Polar residues" evidence="1">
    <location>
        <begin position="116"/>
        <end position="132"/>
    </location>
</feature>
<reference evidence="2 3" key="1">
    <citation type="submission" date="2019-10" db="EMBL/GenBank/DDBJ databases">
        <title>Assembly and Annotation for the nematode Trichostrongylus colubriformis.</title>
        <authorList>
            <person name="Martin J."/>
        </authorList>
    </citation>
    <scope>NUCLEOTIDE SEQUENCE [LARGE SCALE GENOMIC DNA]</scope>
    <source>
        <strain evidence="2">G859</strain>
        <tissue evidence="2">Whole worm</tissue>
    </source>
</reference>